<name>A0ABV8WY05_9BACI</name>
<proteinExistence type="predicted"/>
<evidence type="ECO:0000313" key="3">
    <source>
        <dbReference type="Proteomes" id="UP001595882"/>
    </source>
</evidence>
<sequence>MMKYVFYLLILSVIFSIGLYIGMDRTSPVTNSVVQQPITDDQSAGDNQIVNELMVDRQDIIKEMDNPNDLVTTLPEERPFLSRVANGGEQVVKIVCDNLVTITHTFVDGIF</sequence>
<keyword evidence="1" id="KW-0472">Membrane</keyword>
<feature type="transmembrane region" description="Helical" evidence="1">
    <location>
        <begin position="6"/>
        <end position="23"/>
    </location>
</feature>
<evidence type="ECO:0000313" key="2">
    <source>
        <dbReference type="EMBL" id="MFC4404162.1"/>
    </source>
</evidence>
<reference evidence="3" key="1">
    <citation type="journal article" date="2019" name="Int. J. Syst. Evol. Microbiol.">
        <title>The Global Catalogue of Microorganisms (GCM) 10K type strain sequencing project: providing services to taxonomists for standard genome sequencing and annotation.</title>
        <authorList>
            <consortium name="The Broad Institute Genomics Platform"/>
            <consortium name="The Broad Institute Genome Sequencing Center for Infectious Disease"/>
            <person name="Wu L."/>
            <person name="Ma J."/>
        </authorList>
    </citation>
    <scope>NUCLEOTIDE SEQUENCE [LARGE SCALE GENOMIC DNA]</scope>
    <source>
        <strain evidence="3">CCUG 37865</strain>
    </source>
</reference>
<dbReference type="Proteomes" id="UP001595882">
    <property type="component" value="Unassembled WGS sequence"/>
</dbReference>
<gene>
    <name evidence="2" type="ORF">ACFOY7_13900</name>
</gene>
<keyword evidence="3" id="KW-1185">Reference proteome</keyword>
<dbReference type="RefSeq" id="WP_390252699.1">
    <property type="nucleotide sequence ID" value="NZ_JBHSDT010000008.1"/>
</dbReference>
<organism evidence="2 3">
    <name type="scientific">Gracilibacillus xinjiangensis</name>
    <dbReference type="NCBI Taxonomy" id="1193282"/>
    <lineage>
        <taxon>Bacteria</taxon>
        <taxon>Bacillati</taxon>
        <taxon>Bacillota</taxon>
        <taxon>Bacilli</taxon>
        <taxon>Bacillales</taxon>
        <taxon>Bacillaceae</taxon>
        <taxon>Gracilibacillus</taxon>
    </lineage>
</organism>
<evidence type="ECO:0008006" key="4">
    <source>
        <dbReference type="Google" id="ProtNLM"/>
    </source>
</evidence>
<comment type="caution">
    <text evidence="2">The sequence shown here is derived from an EMBL/GenBank/DDBJ whole genome shotgun (WGS) entry which is preliminary data.</text>
</comment>
<protein>
    <recommendedName>
        <fullName evidence="4">DUF3679 domain-containing protein</fullName>
    </recommendedName>
</protein>
<evidence type="ECO:0000256" key="1">
    <source>
        <dbReference type="SAM" id="Phobius"/>
    </source>
</evidence>
<keyword evidence="1" id="KW-0812">Transmembrane</keyword>
<dbReference type="EMBL" id="JBHSDT010000008">
    <property type="protein sequence ID" value="MFC4404162.1"/>
    <property type="molecule type" value="Genomic_DNA"/>
</dbReference>
<keyword evidence="1" id="KW-1133">Transmembrane helix</keyword>
<accession>A0ABV8WY05</accession>